<protein>
    <submittedName>
        <fullName evidence="2">Uncharacterized protein</fullName>
    </submittedName>
</protein>
<evidence type="ECO:0000313" key="3">
    <source>
        <dbReference type="Proteomes" id="UP001249851"/>
    </source>
</evidence>
<name>A0AAD9V9B8_ACRCE</name>
<sequence length="122" mass="13946">MHGEKETLKEEPEPVKEVSVIFDGSARLAKLDYSFGSRVAIGGMRDVASANGTAVINFSMQIFIVVCFSHTIDNVGSHFEFQILDFFVRFWIGLFSFSYISKLAWREDRTVKPYLQRDQVVE</sequence>
<proteinExistence type="predicted"/>
<dbReference type="EMBL" id="JARQWQ010000019">
    <property type="protein sequence ID" value="KAK2565727.1"/>
    <property type="molecule type" value="Genomic_DNA"/>
</dbReference>
<gene>
    <name evidence="2" type="ORF">P5673_010905</name>
</gene>
<accession>A0AAD9V9B8</accession>
<reference evidence="2" key="1">
    <citation type="journal article" date="2023" name="G3 (Bethesda)">
        <title>Whole genome assembly and annotation of the endangered Caribbean coral Acropora cervicornis.</title>
        <authorList>
            <person name="Selwyn J.D."/>
            <person name="Vollmer S.V."/>
        </authorList>
    </citation>
    <scope>NUCLEOTIDE SEQUENCE</scope>
    <source>
        <strain evidence="2">K2</strain>
    </source>
</reference>
<organism evidence="2 3">
    <name type="scientific">Acropora cervicornis</name>
    <name type="common">Staghorn coral</name>
    <dbReference type="NCBI Taxonomy" id="6130"/>
    <lineage>
        <taxon>Eukaryota</taxon>
        <taxon>Metazoa</taxon>
        <taxon>Cnidaria</taxon>
        <taxon>Anthozoa</taxon>
        <taxon>Hexacorallia</taxon>
        <taxon>Scleractinia</taxon>
        <taxon>Astrocoeniina</taxon>
        <taxon>Acroporidae</taxon>
        <taxon>Acropora</taxon>
    </lineage>
</organism>
<feature type="transmembrane region" description="Helical" evidence="1">
    <location>
        <begin position="84"/>
        <end position="105"/>
    </location>
</feature>
<evidence type="ECO:0000313" key="2">
    <source>
        <dbReference type="EMBL" id="KAK2565727.1"/>
    </source>
</evidence>
<keyword evidence="1" id="KW-0472">Membrane</keyword>
<reference evidence="2" key="2">
    <citation type="journal article" date="2023" name="Science">
        <title>Genomic signatures of disease resistance in endangered staghorn corals.</title>
        <authorList>
            <person name="Vollmer S.V."/>
            <person name="Selwyn J.D."/>
            <person name="Despard B.A."/>
            <person name="Roesel C.L."/>
        </authorList>
    </citation>
    <scope>NUCLEOTIDE SEQUENCE</scope>
    <source>
        <strain evidence="2">K2</strain>
    </source>
</reference>
<dbReference type="Proteomes" id="UP001249851">
    <property type="component" value="Unassembled WGS sequence"/>
</dbReference>
<keyword evidence="1" id="KW-0812">Transmembrane</keyword>
<feature type="transmembrane region" description="Helical" evidence="1">
    <location>
        <begin position="54"/>
        <end position="72"/>
    </location>
</feature>
<dbReference type="AlphaFoldDB" id="A0AAD9V9B8"/>
<keyword evidence="1" id="KW-1133">Transmembrane helix</keyword>
<keyword evidence="3" id="KW-1185">Reference proteome</keyword>
<comment type="caution">
    <text evidence="2">The sequence shown here is derived from an EMBL/GenBank/DDBJ whole genome shotgun (WGS) entry which is preliminary data.</text>
</comment>
<evidence type="ECO:0000256" key="1">
    <source>
        <dbReference type="SAM" id="Phobius"/>
    </source>
</evidence>